<dbReference type="Proteomes" id="UP000611521">
    <property type="component" value="Unassembled WGS sequence"/>
</dbReference>
<name>A0ABR8W5A1_9MICO</name>
<accession>A0ABR8W5A1</accession>
<reference evidence="3 4" key="1">
    <citation type="submission" date="2020-08" db="EMBL/GenBank/DDBJ databases">
        <title>A Genomic Blueprint of the Chicken Gut Microbiome.</title>
        <authorList>
            <person name="Gilroy R."/>
            <person name="Ravi A."/>
            <person name="Getino M."/>
            <person name="Pursley I."/>
            <person name="Horton D.L."/>
            <person name="Alikhan N.-F."/>
            <person name="Baker D."/>
            <person name="Gharbi K."/>
            <person name="Hall N."/>
            <person name="Watson M."/>
            <person name="Adriaenssens E.M."/>
            <person name="Foster-Nyarko E."/>
            <person name="Jarju S."/>
            <person name="Secka A."/>
            <person name="Antonio M."/>
            <person name="Oren A."/>
            <person name="Chaudhuri R."/>
            <person name="La Ragione R.M."/>
            <person name="Hildebrand F."/>
            <person name="Pallen M.J."/>
        </authorList>
    </citation>
    <scope>NUCLEOTIDE SEQUENCE [LARGE SCALE GENOMIC DNA]</scope>
    <source>
        <strain evidence="3 4">Re1</strain>
    </source>
</reference>
<dbReference type="Gene3D" id="1.10.10.10">
    <property type="entry name" value="Winged helix-like DNA-binding domain superfamily/Winged helix DNA-binding domain"/>
    <property type="match status" value="1"/>
</dbReference>
<comment type="caution">
    <text evidence="3">The sequence shown here is derived from an EMBL/GenBank/DDBJ whole genome shotgun (WGS) entry which is preliminary data.</text>
</comment>
<dbReference type="SMART" id="SM00347">
    <property type="entry name" value="HTH_MARR"/>
    <property type="match status" value="1"/>
</dbReference>
<evidence type="ECO:0000259" key="2">
    <source>
        <dbReference type="PROSITE" id="PS50995"/>
    </source>
</evidence>
<feature type="domain" description="HTH marR-type" evidence="2">
    <location>
        <begin position="9"/>
        <end position="145"/>
    </location>
</feature>
<dbReference type="InterPro" id="IPR039422">
    <property type="entry name" value="MarR/SlyA-like"/>
</dbReference>
<dbReference type="Pfam" id="PF12802">
    <property type="entry name" value="MarR_2"/>
    <property type="match status" value="1"/>
</dbReference>
<organism evidence="3 4">
    <name type="scientific">Microbacterium commune</name>
    <dbReference type="NCBI Taxonomy" id="2762219"/>
    <lineage>
        <taxon>Bacteria</taxon>
        <taxon>Bacillati</taxon>
        <taxon>Actinomycetota</taxon>
        <taxon>Actinomycetes</taxon>
        <taxon>Micrococcales</taxon>
        <taxon>Microbacteriaceae</taxon>
        <taxon>Microbacterium</taxon>
    </lineage>
</organism>
<dbReference type="PRINTS" id="PR00598">
    <property type="entry name" value="HTHMARR"/>
</dbReference>
<sequence length="174" mass="18426">MPADAPSPESVLVQALTLLVARWSSPNVQRAVAQSAGVTVDAADVSALYVLGLHGPLRAGDLAEAMHISRPTVSKQLSRLERAGMIRRESDPVDGRATIVGLSAEGAAAHRRLLAQGIRMMRHALRDTSRDDAAALAAQVAELVARLGVTDFPGDSAGDTPRPHPERRSEEDQS</sequence>
<dbReference type="RefSeq" id="WP_191712692.1">
    <property type="nucleotide sequence ID" value="NZ_JACSPX010000001.1"/>
</dbReference>
<evidence type="ECO:0000313" key="3">
    <source>
        <dbReference type="EMBL" id="MBD8012194.1"/>
    </source>
</evidence>
<feature type="region of interest" description="Disordered" evidence="1">
    <location>
        <begin position="150"/>
        <end position="174"/>
    </location>
</feature>
<dbReference type="EMBL" id="JACSPX010000001">
    <property type="protein sequence ID" value="MBD8012194.1"/>
    <property type="molecule type" value="Genomic_DNA"/>
</dbReference>
<dbReference type="SUPFAM" id="SSF46785">
    <property type="entry name" value="Winged helix' DNA-binding domain"/>
    <property type="match status" value="1"/>
</dbReference>
<evidence type="ECO:0000256" key="1">
    <source>
        <dbReference type="SAM" id="MobiDB-lite"/>
    </source>
</evidence>
<dbReference type="CDD" id="cd00090">
    <property type="entry name" value="HTH_ARSR"/>
    <property type="match status" value="1"/>
</dbReference>
<dbReference type="InterPro" id="IPR036390">
    <property type="entry name" value="WH_DNA-bd_sf"/>
</dbReference>
<keyword evidence="4" id="KW-1185">Reference proteome</keyword>
<dbReference type="InterPro" id="IPR000835">
    <property type="entry name" value="HTH_MarR-typ"/>
</dbReference>
<dbReference type="InterPro" id="IPR011991">
    <property type="entry name" value="ArsR-like_HTH"/>
</dbReference>
<gene>
    <name evidence="3" type="ORF">H9633_07750</name>
</gene>
<proteinExistence type="predicted"/>
<dbReference type="PROSITE" id="PS50995">
    <property type="entry name" value="HTH_MARR_2"/>
    <property type="match status" value="1"/>
</dbReference>
<protein>
    <submittedName>
        <fullName evidence="3">MarR family transcriptional regulator</fullName>
    </submittedName>
</protein>
<feature type="compositionally biased region" description="Basic and acidic residues" evidence="1">
    <location>
        <begin position="161"/>
        <end position="174"/>
    </location>
</feature>
<dbReference type="InterPro" id="IPR036388">
    <property type="entry name" value="WH-like_DNA-bd_sf"/>
</dbReference>
<evidence type="ECO:0000313" key="4">
    <source>
        <dbReference type="Proteomes" id="UP000611521"/>
    </source>
</evidence>
<dbReference type="PANTHER" id="PTHR33164:SF99">
    <property type="entry name" value="MARR FAMILY REGULATORY PROTEIN"/>
    <property type="match status" value="1"/>
</dbReference>
<dbReference type="PANTHER" id="PTHR33164">
    <property type="entry name" value="TRANSCRIPTIONAL REGULATOR, MARR FAMILY"/>
    <property type="match status" value="1"/>
</dbReference>